<protein>
    <recommendedName>
        <fullName evidence="3">Collagen-like protein</fullName>
    </recommendedName>
</protein>
<name>A0ABS5JSG2_9BACT</name>
<proteinExistence type="predicted"/>
<accession>A0ABS5JSG2</accession>
<keyword evidence="2" id="KW-1185">Reference proteome</keyword>
<sequence length="180" mass="19684">MRTLTTILIALTLGLTACEGPMGPAGPPGGDFIGTTFEFTGDFTAANDYEILFNFLDNGFDPYESDVILTYILWDSDGLDYWRPLPQTTYFSSGAILQYNFDFTADIAGDRIVDMAVFLDGDVDFSTLPSGYTRNQTFRVVVVPSDFLSTANVDVNSLESILNAESLTLKEGAVEPIIVK</sequence>
<dbReference type="Proteomes" id="UP000708576">
    <property type="component" value="Unassembled WGS sequence"/>
</dbReference>
<reference evidence="1 2" key="1">
    <citation type="journal article" date="2015" name="Int. J. Syst. Evol. Microbiol.">
        <title>Carboxylicivirga linearis sp. nov., isolated from a sea cucumber culture pond.</title>
        <authorList>
            <person name="Wang F.Q."/>
            <person name="Zhou Y.X."/>
            <person name="Lin X.Z."/>
            <person name="Chen G.J."/>
            <person name="Du Z.J."/>
        </authorList>
    </citation>
    <scope>NUCLEOTIDE SEQUENCE [LARGE SCALE GENOMIC DNA]</scope>
    <source>
        <strain evidence="1 2">FB218</strain>
    </source>
</reference>
<organism evidence="1 2">
    <name type="scientific">Carboxylicivirga linearis</name>
    <dbReference type="NCBI Taxonomy" id="1628157"/>
    <lineage>
        <taxon>Bacteria</taxon>
        <taxon>Pseudomonadati</taxon>
        <taxon>Bacteroidota</taxon>
        <taxon>Bacteroidia</taxon>
        <taxon>Marinilabiliales</taxon>
        <taxon>Marinilabiliaceae</taxon>
        <taxon>Carboxylicivirga</taxon>
    </lineage>
</organism>
<evidence type="ECO:0000313" key="1">
    <source>
        <dbReference type="EMBL" id="MBS2097859.1"/>
    </source>
</evidence>
<dbReference type="PROSITE" id="PS51257">
    <property type="entry name" value="PROKAR_LIPOPROTEIN"/>
    <property type="match status" value="1"/>
</dbReference>
<gene>
    <name evidence="1" type="ORF">KEM10_06170</name>
</gene>
<evidence type="ECO:0008006" key="3">
    <source>
        <dbReference type="Google" id="ProtNLM"/>
    </source>
</evidence>
<comment type="caution">
    <text evidence="1">The sequence shown here is derived from an EMBL/GenBank/DDBJ whole genome shotgun (WGS) entry which is preliminary data.</text>
</comment>
<dbReference type="RefSeq" id="WP_212214867.1">
    <property type="nucleotide sequence ID" value="NZ_JAGUCO010000003.1"/>
</dbReference>
<evidence type="ECO:0000313" key="2">
    <source>
        <dbReference type="Proteomes" id="UP000708576"/>
    </source>
</evidence>
<dbReference type="EMBL" id="JAGUCO010000003">
    <property type="protein sequence ID" value="MBS2097859.1"/>
    <property type="molecule type" value="Genomic_DNA"/>
</dbReference>